<evidence type="ECO:0008006" key="2">
    <source>
        <dbReference type="Google" id="ProtNLM"/>
    </source>
</evidence>
<organism evidence="1">
    <name type="scientific">bioreactor metagenome</name>
    <dbReference type="NCBI Taxonomy" id="1076179"/>
    <lineage>
        <taxon>unclassified sequences</taxon>
        <taxon>metagenomes</taxon>
        <taxon>ecological metagenomes</taxon>
    </lineage>
</organism>
<protein>
    <recommendedName>
        <fullName evidence="2">Outer membrane protein beta-barrel domain-containing protein</fullName>
    </recommendedName>
</protein>
<comment type="caution">
    <text evidence="1">The sequence shown here is derived from an EMBL/GenBank/DDBJ whole genome shotgun (WGS) entry which is preliminary data.</text>
</comment>
<proteinExistence type="predicted"/>
<evidence type="ECO:0000313" key="1">
    <source>
        <dbReference type="EMBL" id="MPL70112.1"/>
    </source>
</evidence>
<name>A0A644TV91_9ZZZZ</name>
<gene>
    <name evidence="1" type="ORF">SDC9_15863</name>
</gene>
<accession>A0A644TV91</accession>
<dbReference type="EMBL" id="VSSQ01000051">
    <property type="protein sequence ID" value="MPL70112.1"/>
    <property type="molecule type" value="Genomic_DNA"/>
</dbReference>
<sequence>MKKIIFVAILALGFAFTASAQTPVFQKGSKVGNVGIGFGSYGLPIEVSYSQGVKNNIFDVNGLNFGIGGYLGFRTWSEDWGYYNNSDVGYRYTEFIIGPRAHLNYTFVKNLEVYSGIMLGWNISSSSSYGNWGNYHYEPESHGGFYFSWFAGARYYFNPKWAIYVETGYGIAYGTIGVSHKF</sequence>
<dbReference type="AlphaFoldDB" id="A0A644TV91"/>
<reference evidence="1" key="1">
    <citation type="submission" date="2019-08" db="EMBL/GenBank/DDBJ databases">
        <authorList>
            <person name="Kucharzyk K."/>
            <person name="Murdoch R.W."/>
            <person name="Higgins S."/>
            <person name="Loffler F."/>
        </authorList>
    </citation>
    <scope>NUCLEOTIDE SEQUENCE</scope>
</reference>